<protein>
    <submittedName>
        <fullName evidence="2">Uncharacterized protein</fullName>
    </submittedName>
</protein>
<reference evidence="2 3" key="1">
    <citation type="submission" date="2020-02" db="EMBL/GenBank/DDBJ databases">
        <title>Synteny-based analysis reveals conserved mechanism for high triclosan tolerance in Pseudomonas, as well as instances of horizontal transfer.</title>
        <authorList>
            <person name="Mcfarland A.G."/>
            <person name="Bertucci H.K."/>
            <person name="Litmann E."/>
            <person name="Shen J."/>
            <person name="Huttenhower C."/>
            <person name="Hartmann E.M."/>
        </authorList>
    </citation>
    <scope>NUCLEOTIDE SEQUENCE [LARGE SCALE GENOMIC DNA]</scope>
    <source>
        <strain evidence="2 3">115A1</strain>
    </source>
</reference>
<feature type="compositionally biased region" description="Polar residues" evidence="1">
    <location>
        <begin position="132"/>
        <end position="143"/>
    </location>
</feature>
<evidence type="ECO:0000313" key="2">
    <source>
        <dbReference type="EMBL" id="MBA1272151.1"/>
    </source>
</evidence>
<proteinExistence type="predicted"/>
<sequence length="143" mass="16794">MNVRTLVGIVGLGLALGAHADTRGGVYVYKAGDHGYYGGGSQVRSYQYDPRSPYPQHPQYQRNLPNQPGYRPPQTGVKPRTDIRLDRWQRNDQRVDQRHPHYRPPQHGYRPPQHGYRPPQYQHQPRGYYGQPQRQFNGSYRRW</sequence>
<dbReference type="RefSeq" id="WP_181068991.1">
    <property type="nucleotide sequence ID" value="NZ_JAAMRF010000001.1"/>
</dbReference>
<organism evidence="2 3">
    <name type="scientific">Stutzerimonas azotifigens</name>
    <dbReference type="NCBI Taxonomy" id="291995"/>
    <lineage>
        <taxon>Bacteria</taxon>
        <taxon>Pseudomonadati</taxon>
        <taxon>Pseudomonadota</taxon>
        <taxon>Gammaproteobacteria</taxon>
        <taxon>Pseudomonadales</taxon>
        <taxon>Pseudomonadaceae</taxon>
        <taxon>Stutzerimonas</taxon>
    </lineage>
</organism>
<gene>
    <name evidence="2" type="ORF">G7026_02150</name>
</gene>
<accession>A0ABR5YW58</accession>
<feature type="region of interest" description="Disordered" evidence="1">
    <location>
        <begin position="40"/>
        <end position="143"/>
    </location>
</feature>
<dbReference type="Proteomes" id="UP000786387">
    <property type="component" value="Unassembled WGS sequence"/>
</dbReference>
<name>A0ABR5YW58_9GAMM</name>
<evidence type="ECO:0000256" key="1">
    <source>
        <dbReference type="SAM" id="MobiDB-lite"/>
    </source>
</evidence>
<feature type="compositionally biased region" description="Basic and acidic residues" evidence="1">
    <location>
        <begin position="79"/>
        <end position="99"/>
    </location>
</feature>
<comment type="caution">
    <text evidence="2">The sequence shown here is derived from an EMBL/GenBank/DDBJ whole genome shotgun (WGS) entry which is preliminary data.</text>
</comment>
<evidence type="ECO:0000313" key="3">
    <source>
        <dbReference type="Proteomes" id="UP000786387"/>
    </source>
</evidence>
<dbReference type="EMBL" id="JAAMRF010000001">
    <property type="protein sequence ID" value="MBA1272151.1"/>
    <property type="molecule type" value="Genomic_DNA"/>
</dbReference>
<keyword evidence="3" id="KW-1185">Reference proteome</keyword>